<dbReference type="Gene3D" id="3.40.50.12660">
    <property type="match status" value="1"/>
</dbReference>
<dbReference type="InterPro" id="IPR011600">
    <property type="entry name" value="Pept_C14_caspase"/>
</dbReference>
<reference evidence="3" key="1">
    <citation type="submission" date="2022-10" db="EMBL/GenBank/DDBJ databases">
        <authorList>
            <person name="Hyden B.L."/>
            <person name="Feng K."/>
            <person name="Yates T."/>
            <person name="Jawdy S."/>
            <person name="Smart L.B."/>
            <person name="Muchero W."/>
        </authorList>
    </citation>
    <scope>NUCLEOTIDE SEQUENCE</scope>
    <source>
        <tissue evidence="3">Shoot tip</tissue>
    </source>
</reference>
<dbReference type="Proteomes" id="UP001141253">
    <property type="component" value="Chromosome 12"/>
</dbReference>
<organism evidence="3 4">
    <name type="scientific">Salix suchowensis</name>
    <dbReference type="NCBI Taxonomy" id="1278906"/>
    <lineage>
        <taxon>Eukaryota</taxon>
        <taxon>Viridiplantae</taxon>
        <taxon>Streptophyta</taxon>
        <taxon>Embryophyta</taxon>
        <taxon>Tracheophyta</taxon>
        <taxon>Spermatophyta</taxon>
        <taxon>Magnoliopsida</taxon>
        <taxon>eudicotyledons</taxon>
        <taxon>Gunneridae</taxon>
        <taxon>Pentapetalae</taxon>
        <taxon>rosids</taxon>
        <taxon>fabids</taxon>
        <taxon>Malpighiales</taxon>
        <taxon>Salicaceae</taxon>
        <taxon>Saliceae</taxon>
        <taxon>Salix</taxon>
    </lineage>
</organism>
<dbReference type="PANTHER" id="PTHR48104">
    <property type="entry name" value="METACASPASE-4"/>
    <property type="match status" value="1"/>
</dbReference>
<dbReference type="InterPro" id="IPR029030">
    <property type="entry name" value="Caspase-like_dom_sf"/>
</dbReference>
<comment type="similarity">
    <text evidence="1">Belongs to the peptidase C14B family.</text>
</comment>
<dbReference type="InterPro" id="IPR050452">
    <property type="entry name" value="Metacaspase"/>
</dbReference>
<dbReference type="SUPFAM" id="SSF52129">
    <property type="entry name" value="Caspase-like"/>
    <property type="match status" value="1"/>
</dbReference>
<dbReference type="EMBL" id="JAPFFI010000010">
    <property type="protein sequence ID" value="KAJ6375252.1"/>
    <property type="molecule type" value="Genomic_DNA"/>
</dbReference>
<gene>
    <name evidence="3" type="ORF">OIU77_000268</name>
</gene>
<name>A0ABQ9B7A1_9ROSI</name>
<feature type="domain" description="Peptidase C14 caspase" evidence="2">
    <location>
        <begin position="78"/>
        <end position="324"/>
    </location>
</feature>
<evidence type="ECO:0000313" key="3">
    <source>
        <dbReference type="EMBL" id="KAJ6375252.1"/>
    </source>
</evidence>
<dbReference type="Pfam" id="PF00656">
    <property type="entry name" value="Peptidase_C14"/>
    <property type="match status" value="1"/>
</dbReference>
<reference evidence="3" key="2">
    <citation type="journal article" date="2023" name="Int. J. Mol. Sci.">
        <title>De Novo Assembly and Annotation of 11 Diverse Shrub Willow (Salix) Genomes Reveals Novel Gene Organization in Sex-Linked Regions.</title>
        <authorList>
            <person name="Hyden B."/>
            <person name="Feng K."/>
            <person name="Yates T.B."/>
            <person name="Jawdy S."/>
            <person name="Cereghino C."/>
            <person name="Smart L.B."/>
            <person name="Muchero W."/>
        </authorList>
    </citation>
    <scope>NUCLEOTIDE SEQUENCE</scope>
    <source>
        <tissue evidence="3">Shoot tip</tissue>
    </source>
</reference>
<dbReference type="PANTHER" id="PTHR48104:SF30">
    <property type="entry name" value="METACASPASE-1"/>
    <property type="match status" value="1"/>
</dbReference>
<protein>
    <recommendedName>
        <fullName evidence="2">Peptidase C14 caspase domain-containing protein</fullName>
    </recommendedName>
</protein>
<evidence type="ECO:0000313" key="4">
    <source>
        <dbReference type="Proteomes" id="UP001141253"/>
    </source>
</evidence>
<keyword evidence="4" id="KW-1185">Reference proteome</keyword>
<evidence type="ECO:0000259" key="2">
    <source>
        <dbReference type="Pfam" id="PF00656"/>
    </source>
</evidence>
<comment type="caution">
    <text evidence="3">The sequence shown here is derived from an EMBL/GenBank/DDBJ whole genome shotgun (WGS) entry which is preliminary data.</text>
</comment>
<proteinExistence type="inferred from homology"/>
<accession>A0ABQ9B7A1</accession>
<evidence type="ECO:0000256" key="1">
    <source>
        <dbReference type="ARBA" id="ARBA00009005"/>
    </source>
</evidence>
<dbReference type="NCBIfam" id="TIGR01053">
    <property type="entry name" value="LSD1"/>
    <property type="match status" value="1"/>
</dbReference>
<sequence length="337" mass="36534">MYKSLNCSNCSGPQQLPPGANSSCCAICQATTVVGDPRAASSSSQYDHVHPPNHPSLVVPSPYNHAPPGPPPAVHGTKRAVICGVSYKNTKNELEGSINDVICMKFLLVKRFNFPESSIIMLTEEETDPCRRPTKSNMRLALSWLVQGCQPGDSLVFHFSGHGSQKKDYDGDELDGYDETLCPTDFETQGMIVDDEINALIVKPLPHGVKLHAIIDACHSGTENGREQVAGKCSPSVAATMTKPPQTPRLYQKITSTGAMTYSFILAIERGHATTYGSMLNAMRSTIRDTTNELGGGILTSLISMFLTGRTYSGEITQEPQLTASEQFDVYSKPFSL</sequence>